<keyword evidence="5" id="KW-1185">Reference proteome</keyword>
<name>A0AAJ0DKT1_9PEZI</name>
<sequence>MLATKSGISTPSTEDLLSIYVRFLAEHGQRYIEQTYLETDIDSPTFSMAAIFDPSNPASPLAYDASQTALLLMDFQGLTISRCGPPGQAALQTAAAMRKWALKHQIMVVHSVVDVNSTPPPICKGAERISKMLAEAAQDKSAAEEPTEIAFSQSNRGEYIVLKQPGFISALKSTGGMELLKEHGIRSLILCGLSTSGAVLRTAMPATDEGFVVSVIEDGCGDPNEGLHETLMRSVLPSRAHVATMEEFVGEWKRFGKE</sequence>
<proteinExistence type="inferred from homology"/>
<dbReference type="PANTHER" id="PTHR43540:SF1">
    <property type="entry name" value="ISOCHORISMATASE HYDROLASE"/>
    <property type="match status" value="1"/>
</dbReference>
<gene>
    <name evidence="4" type="ORF">LTR09_006495</name>
</gene>
<dbReference type="AlphaFoldDB" id="A0AAJ0DKT1"/>
<dbReference type="PANTHER" id="PTHR43540">
    <property type="entry name" value="PEROXYUREIDOACRYLATE/UREIDOACRYLATE AMIDOHYDROLASE-RELATED"/>
    <property type="match status" value="1"/>
</dbReference>
<evidence type="ECO:0000259" key="3">
    <source>
        <dbReference type="Pfam" id="PF00857"/>
    </source>
</evidence>
<comment type="caution">
    <text evidence="4">The sequence shown here is derived from an EMBL/GenBank/DDBJ whole genome shotgun (WGS) entry which is preliminary data.</text>
</comment>
<dbReference type="EMBL" id="JAWDJX010000021">
    <property type="protein sequence ID" value="KAK3052285.1"/>
    <property type="molecule type" value="Genomic_DNA"/>
</dbReference>
<keyword evidence="2" id="KW-0378">Hydrolase</keyword>
<dbReference type="GO" id="GO:0016787">
    <property type="term" value="F:hydrolase activity"/>
    <property type="evidence" value="ECO:0007669"/>
    <property type="project" value="UniProtKB-KW"/>
</dbReference>
<evidence type="ECO:0000256" key="1">
    <source>
        <dbReference type="ARBA" id="ARBA00006336"/>
    </source>
</evidence>
<feature type="domain" description="Isochorismatase-like" evidence="3">
    <location>
        <begin position="68"/>
        <end position="247"/>
    </location>
</feature>
<dbReference type="InterPro" id="IPR000868">
    <property type="entry name" value="Isochorismatase-like_dom"/>
</dbReference>
<dbReference type="Proteomes" id="UP001271007">
    <property type="component" value="Unassembled WGS sequence"/>
</dbReference>
<reference evidence="4" key="1">
    <citation type="submission" date="2023-04" db="EMBL/GenBank/DDBJ databases">
        <title>Black Yeasts Isolated from many extreme environments.</title>
        <authorList>
            <person name="Coleine C."/>
            <person name="Stajich J.E."/>
            <person name="Selbmann L."/>
        </authorList>
    </citation>
    <scope>NUCLEOTIDE SEQUENCE</scope>
    <source>
        <strain evidence="4">CCFEE 5312</strain>
    </source>
</reference>
<evidence type="ECO:0000313" key="5">
    <source>
        <dbReference type="Proteomes" id="UP001271007"/>
    </source>
</evidence>
<organism evidence="4 5">
    <name type="scientific">Extremus antarcticus</name>
    <dbReference type="NCBI Taxonomy" id="702011"/>
    <lineage>
        <taxon>Eukaryota</taxon>
        <taxon>Fungi</taxon>
        <taxon>Dikarya</taxon>
        <taxon>Ascomycota</taxon>
        <taxon>Pezizomycotina</taxon>
        <taxon>Dothideomycetes</taxon>
        <taxon>Dothideomycetidae</taxon>
        <taxon>Mycosphaerellales</taxon>
        <taxon>Extremaceae</taxon>
        <taxon>Extremus</taxon>
    </lineage>
</organism>
<evidence type="ECO:0000256" key="2">
    <source>
        <dbReference type="ARBA" id="ARBA00022801"/>
    </source>
</evidence>
<dbReference type="Gene3D" id="3.40.50.850">
    <property type="entry name" value="Isochorismatase-like"/>
    <property type="match status" value="1"/>
</dbReference>
<protein>
    <recommendedName>
        <fullName evidence="3">Isochorismatase-like domain-containing protein</fullName>
    </recommendedName>
</protein>
<dbReference type="InterPro" id="IPR050272">
    <property type="entry name" value="Isochorismatase-like_hydrls"/>
</dbReference>
<dbReference type="InterPro" id="IPR036380">
    <property type="entry name" value="Isochorismatase-like_sf"/>
</dbReference>
<dbReference type="SUPFAM" id="SSF52499">
    <property type="entry name" value="Isochorismatase-like hydrolases"/>
    <property type="match status" value="1"/>
</dbReference>
<accession>A0AAJ0DKT1</accession>
<dbReference type="Pfam" id="PF00857">
    <property type="entry name" value="Isochorismatase"/>
    <property type="match status" value="1"/>
</dbReference>
<comment type="similarity">
    <text evidence="1">Belongs to the isochorismatase family.</text>
</comment>
<evidence type="ECO:0000313" key="4">
    <source>
        <dbReference type="EMBL" id="KAK3052285.1"/>
    </source>
</evidence>